<dbReference type="GO" id="GO:0016879">
    <property type="term" value="F:ligase activity, forming carbon-nitrogen bonds"/>
    <property type="evidence" value="ECO:0007669"/>
    <property type="project" value="TreeGrafter"/>
</dbReference>
<dbReference type="PANTHER" id="PTHR36510">
    <property type="entry name" value="GLUTAMATE--CYSTEINE LIGASE 2-RELATED"/>
    <property type="match status" value="1"/>
</dbReference>
<comment type="catalytic activity">
    <reaction evidence="1">
        <text>L-cysteine + L-glutamate + ATP = gamma-L-glutamyl-L-cysteine + ADP + phosphate + H(+)</text>
        <dbReference type="Rhea" id="RHEA:13285"/>
        <dbReference type="ChEBI" id="CHEBI:15378"/>
        <dbReference type="ChEBI" id="CHEBI:29985"/>
        <dbReference type="ChEBI" id="CHEBI:30616"/>
        <dbReference type="ChEBI" id="CHEBI:35235"/>
        <dbReference type="ChEBI" id="CHEBI:43474"/>
        <dbReference type="ChEBI" id="CHEBI:58173"/>
        <dbReference type="ChEBI" id="CHEBI:456216"/>
        <dbReference type="EC" id="6.3.2.2"/>
    </reaction>
</comment>
<accession>A0A8J3ZBM5</accession>
<dbReference type="Pfam" id="PF04107">
    <property type="entry name" value="GCS2"/>
    <property type="match status" value="1"/>
</dbReference>
<dbReference type="InterPro" id="IPR006336">
    <property type="entry name" value="GCS2"/>
</dbReference>
<dbReference type="InterPro" id="IPR050141">
    <property type="entry name" value="GCL_type2/YbdK_subfam"/>
</dbReference>
<name>A0A8J3ZBM5_9ACTN</name>
<dbReference type="AlphaFoldDB" id="A0A8J3ZBM5"/>
<dbReference type="EMBL" id="BOPG01000049">
    <property type="protein sequence ID" value="GIJ59962.1"/>
    <property type="molecule type" value="Genomic_DNA"/>
</dbReference>
<keyword evidence="2" id="KW-0436">Ligase</keyword>
<evidence type="ECO:0000256" key="1">
    <source>
        <dbReference type="ARBA" id="ARBA00048819"/>
    </source>
</evidence>
<evidence type="ECO:0000313" key="3">
    <source>
        <dbReference type="Proteomes" id="UP000612585"/>
    </source>
</evidence>
<protein>
    <submittedName>
        <fullName evidence="2">Glutamate--cysteine ligase</fullName>
    </submittedName>
</protein>
<dbReference type="PIRSF" id="PIRSF012666">
    <property type="entry name" value="UCP012666"/>
    <property type="match status" value="1"/>
</dbReference>
<gene>
    <name evidence="2" type="ORF">Vau01_074780</name>
</gene>
<dbReference type="InterPro" id="IPR016602">
    <property type="entry name" value="UCP012666"/>
</dbReference>
<dbReference type="PANTHER" id="PTHR36510:SF3">
    <property type="entry name" value="CONSERVED PROTEIN"/>
    <property type="match status" value="1"/>
</dbReference>
<keyword evidence="3" id="KW-1185">Reference proteome</keyword>
<evidence type="ECO:0000313" key="2">
    <source>
        <dbReference type="EMBL" id="GIJ59962.1"/>
    </source>
</evidence>
<dbReference type="SUPFAM" id="SSF55931">
    <property type="entry name" value="Glutamine synthetase/guanido kinase"/>
    <property type="match status" value="1"/>
</dbReference>
<proteinExistence type="predicted"/>
<comment type="caution">
    <text evidence="2">The sequence shown here is derived from an EMBL/GenBank/DDBJ whole genome shotgun (WGS) entry which is preliminary data.</text>
</comment>
<reference evidence="2" key="1">
    <citation type="submission" date="2021-01" db="EMBL/GenBank/DDBJ databases">
        <title>Whole genome shotgun sequence of Virgisporangium aurantiacum NBRC 16421.</title>
        <authorList>
            <person name="Komaki H."/>
            <person name="Tamura T."/>
        </authorList>
    </citation>
    <scope>NUCLEOTIDE SEQUENCE</scope>
    <source>
        <strain evidence="2">NBRC 16421</strain>
    </source>
</reference>
<dbReference type="Gene3D" id="3.30.590.20">
    <property type="match status" value="1"/>
</dbReference>
<sequence>MAGRLRLCHGDDVGKDVEHREFSREDRMRYREKVRTNLDALTRMLAETQFECDRPLTGLEIELNLVDEQAEPAMRNAEVLDAVADPDFVTELGQFNIEINVPPDVLEGDGLARFEKRIRGSLNAAEGHSAALGTHTLMIGILPTLEERHMHLGALSDNPRYALLNEQIFAARGEDMLIDIDGVERLVTRTDSIAPEAACTSAQLHLQVAPTNFANYWNAAQCISGVQLALGANSPYLFGRQLWRETRIPLFEQATDTRSDELKVQGVRPRVWFGERWITSIFDLFEENVRYFPSLLPICDDEDPVAVLDSGGVPKLGELTLHNGTIYRWNRPVYAVVDGRPHLRVENRVLPAGPTVIDIMANAAFYFGLVRMLAEADRPVWTQMSFNAAEENFHAGARDGIDAFLFWPGLGTVPATELVLRRLLPLAHQGLDQCGVDPSHRDRLLGLIERRCVAARNGASWQVDAASRPGATLAGMLTEYRSLMHENVPVHEWPV</sequence>
<dbReference type="InterPro" id="IPR014746">
    <property type="entry name" value="Gln_synth/guanido_kin_cat_dom"/>
</dbReference>
<dbReference type="Proteomes" id="UP000612585">
    <property type="component" value="Unassembled WGS sequence"/>
</dbReference>
<organism evidence="2 3">
    <name type="scientific">Virgisporangium aurantiacum</name>
    <dbReference type="NCBI Taxonomy" id="175570"/>
    <lineage>
        <taxon>Bacteria</taxon>
        <taxon>Bacillati</taxon>
        <taxon>Actinomycetota</taxon>
        <taxon>Actinomycetes</taxon>
        <taxon>Micromonosporales</taxon>
        <taxon>Micromonosporaceae</taxon>
        <taxon>Virgisporangium</taxon>
    </lineage>
</organism>